<dbReference type="NCBIfam" id="TIGR03661">
    <property type="entry name" value="T1SS_VCA0849"/>
    <property type="match status" value="1"/>
</dbReference>
<feature type="non-terminal residue" evidence="2">
    <location>
        <position position="1"/>
    </location>
</feature>
<evidence type="ECO:0000313" key="3">
    <source>
        <dbReference type="Proteomes" id="UP000555836"/>
    </source>
</evidence>
<dbReference type="Gene3D" id="2.150.10.10">
    <property type="entry name" value="Serralysin-like metalloprotease, C-terminal"/>
    <property type="match status" value="1"/>
</dbReference>
<dbReference type="Proteomes" id="UP000555836">
    <property type="component" value="Unassembled WGS sequence"/>
</dbReference>
<name>A0A7Y0X484_VIBPH</name>
<dbReference type="InterPro" id="IPR019960">
    <property type="entry name" value="T1SS_VCA0849"/>
</dbReference>
<dbReference type="InterPro" id="IPR011049">
    <property type="entry name" value="Serralysin-like_metalloprot_C"/>
</dbReference>
<dbReference type="EMBL" id="JABCLD010000267">
    <property type="protein sequence ID" value="NMU24408.1"/>
    <property type="molecule type" value="Genomic_DNA"/>
</dbReference>
<dbReference type="PROSITE" id="PS00330">
    <property type="entry name" value="HEMOLYSIN_CALCIUM"/>
    <property type="match status" value="2"/>
</dbReference>
<feature type="non-terminal residue" evidence="2">
    <location>
        <position position="89"/>
    </location>
</feature>
<proteinExistence type="predicted"/>
<comment type="caution">
    <text evidence="2">The sequence shown here is derived from an EMBL/GenBank/DDBJ whole genome shotgun (WGS) entry which is preliminary data.</text>
</comment>
<reference evidence="2 3" key="1">
    <citation type="submission" date="2020-04" db="EMBL/GenBank/DDBJ databases">
        <title>Whole-genome sequencing of Vibrio spp. from China reveals different genetic environments of blaCTX-M-14 among diverse lineages.</title>
        <authorList>
            <person name="Zheng Z."/>
            <person name="Ye L."/>
            <person name="Chen S."/>
        </authorList>
    </citation>
    <scope>NUCLEOTIDE SEQUENCE [LARGE SCALE GENOMIC DNA]</scope>
    <source>
        <strain evidence="2 3">Vb0574</strain>
    </source>
</reference>
<dbReference type="SUPFAM" id="SSF51120">
    <property type="entry name" value="beta-Roll"/>
    <property type="match status" value="1"/>
</dbReference>
<dbReference type="GO" id="GO:0005509">
    <property type="term" value="F:calcium ion binding"/>
    <property type="evidence" value="ECO:0007669"/>
    <property type="project" value="InterPro"/>
</dbReference>
<sequence length="89" mass="9371">YGGAGDDLLFGHGGNDILVGGEGDDILIGGLGSDTLTGSEGADIFKWSEVTNDVDTVTDFNKNEDAVDFSDLFDDLSKDEIGELLNDLQ</sequence>
<dbReference type="InterPro" id="IPR018511">
    <property type="entry name" value="Hemolysin-typ_Ca-bd_CS"/>
</dbReference>
<keyword evidence="1" id="KW-0106">Calcium</keyword>
<dbReference type="AlphaFoldDB" id="A0A7Y0X484"/>
<accession>A0A7Y0X484</accession>
<dbReference type="Pfam" id="PF00353">
    <property type="entry name" value="HemolysinCabind"/>
    <property type="match status" value="1"/>
</dbReference>
<protein>
    <submittedName>
        <fullName evidence="2">Type I secretion C-terminal target domain-containing protein</fullName>
    </submittedName>
</protein>
<dbReference type="PRINTS" id="PR00313">
    <property type="entry name" value="CABNDNGRPT"/>
</dbReference>
<gene>
    <name evidence="2" type="ORF">HKB21_02060</name>
</gene>
<dbReference type="InterPro" id="IPR001343">
    <property type="entry name" value="Hemolysn_Ca-bd"/>
</dbReference>
<organism evidence="2 3">
    <name type="scientific">Vibrio parahaemolyticus</name>
    <dbReference type="NCBI Taxonomy" id="670"/>
    <lineage>
        <taxon>Bacteria</taxon>
        <taxon>Pseudomonadati</taxon>
        <taxon>Pseudomonadota</taxon>
        <taxon>Gammaproteobacteria</taxon>
        <taxon>Vibrionales</taxon>
        <taxon>Vibrionaceae</taxon>
        <taxon>Vibrio</taxon>
    </lineage>
</organism>
<evidence type="ECO:0000256" key="1">
    <source>
        <dbReference type="ARBA" id="ARBA00022837"/>
    </source>
</evidence>
<evidence type="ECO:0000313" key="2">
    <source>
        <dbReference type="EMBL" id="NMU24408.1"/>
    </source>
</evidence>